<evidence type="ECO:0000313" key="3">
    <source>
        <dbReference type="EMBL" id="VDD96053.1"/>
    </source>
</evidence>
<feature type="compositionally biased region" description="Polar residues" evidence="1">
    <location>
        <begin position="193"/>
        <end position="211"/>
    </location>
</feature>
<dbReference type="InterPro" id="IPR017943">
    <property type="entry name" value="Bactericidal_perm-incr_a/b_dom"/>
</dbReference>
<accession>A0A0N4VKV8</accession>
<proteinExistence type="predicted"/>
<dbReference type="Proteomes" id="UP000274131">
    <property type="component" value="Unassembled WGS sequence"/>
</dbReference>
<dbReference type="PANTHER" id="PTHR10504">
    <property type="entry name" value="BACTERICIDAL PERMEABILITY-INCREASING BPI PROTEIN-RELATED"/>
    <property type="match status" value="1"/>
</dbReference>
<dbReference type="SMART" id="SM00329">
    <property type="entry name" value="BPI2"/>
    <property type="match status" value="1"/>
</dbReference>
<reference evidence="5" key="1">
    <citation type="submission" date="2017-02" db="UniProtKB">
        <authorList>
            <consortium name="WormBaseParasite"/>
        </authorList>
    </citation>
    <scope>IDENTIFICATION</scope>
</reference>
<reference evidence="3 4" key="2">
    <citation type="submission" date="2018-10" db="EMBL/GenBank/DDBJ databases">
        <authorList>
            <consortium name="Pathogen Informatics"/>
        </authorList>
    </citation>
    <scope>NUCLEOTIDE SEQUENCE [LARGE SCALE GENOMIC DNA]</scope>
</reference>
<feature type="domain" description="Lipid-binding serum glycoprotein C-terminal" evidence="2">
    <location>
        <begin position="406"/>
        <end position="632"/>
    </location>
</feature>
<dbReference type="PANTHER" id="PTHR10504:SF144">
    <property type="entry name" value="BPI1 DOMAIN-CONTAINING PROTEIN"/>
    <property type="match status" value="1"/>
</dbReference>
<evidence type="ECO:0000313" key="5">
    <source>
        <dbReference type="WBParaSite" id="EVEC_0001150501-mRNA-1"/>
    </source>
</evidence>
<dbReference type="Pfam" id="PF02886">
    <property type="entry name" value="LBP_BPI_CETP_C"/>
    <property type="match status" value="1"/>
</dbReference>
<evidence type="ECO:0000313" key="4">
    <source>
        <dbReference type="Proteomes" id="UP000274131"/>
    </source>
</evidence>
<dbReference type="GO" id="GO:0008289">
    <property type="term" value="F:lipid binding"/>
    <property type="evidence" value="ECO:0007669"/>
    <property type="project" value="InterPro"/>
</dbReference>
<dbReference type="Gene3D" id="3.15.20.10">
    <property type="entry name" value="Bactericidal permeability-increasing protein, domain 2"/>
    <property type="match status" value="1"/>
</dbReference>
<evidence type="ECO:0000256" key="1">
    <source>
        <dbReference type="SAM" id="MobiDB-lite"/>
    </source>
</evidence>
<dbReference type="GO" id="GO:0005615">
    <property type="term" value="C:extracellular space"/>
    <property type="evidence" value="ECO:0007669"/>
    <property type="project" value="TreeGrafter"/>
</dbReference>
<dbReference type="OrthoDB" id="5858277at2759"/>
<dbReference type="InterPro" id="IPR032942">
    <property type="entry name" value="BPI/LBP/Plunc"/>
</dbReference>
<keyword evidence="4" id="KW-1185">Reference proteome</keyword>
<sequence>MKVVGCAFTYRNVDICTRNAGLLGELANGPFRGMVNNMVGQKLSPKVCEMVSQMVNEKVNPKLAQLPRRIPLSQLFSTITGGATGSTTPEQCQVARQQCFGSHTAVVGTPLKHKSLGSSMVRGNGTLLMNGIKSNKSVPITEEAMKIELQKISHLNDLLKDGNSKIKVADTPKEAPRASAFSASQRKHKLNSHKQVINTTQAPKMNKNGANSEKARIKRDNMSPRKPEQKTRIESTANKPEAPVAGSASVMRQDSFAALSKQNSDSAKAPRVIPMTKQPAARHKATTVNSSSRVLRNITNAGVARRPKAKGCPTACLNQVGGAVSSDNSCAGCPGVDTYQDPMTALLGLLKDFDASKLCNIYLNLDLLGTYAGCCDYSIALSGTFSFCNQLPPGLCPAPYNFPPTANTNAMVELVVSEYTVNSLFYNLYASGALSFVIGPQTPKIGAFLKTTCGNPEEKSGGDFDDLLVCLGDVLPTFAERFPNETVAARIYALNPPTVVFSGRDAASGCANLNVNIGVDVCLSSVNVCDPQSKIGTVVISGSLGACTVFQNGNIYGSGTVGNLSIVDQDQTLGVDQKALDQISVLGKELLGKLLNDVLSKGIPLNIPAGVLPINLQNTQVTMIDHAIYIASDFQLTSLPEI</sequence>
<feature type="compositionally biased region" description="Basic and acidic residues" evidence="1">
    <location>
        <begin position="213"/>
        <end position="233"/>
    </location>
</feature>
<dbReference type="WBParaSite" id="EVEC_0001150501-mRNA-1">
    <property type="protein sequence ID" value="EVEC_0001150501-mRNA-1"/>
    <property type="gene ID" value="EVEC_0001150501"/>
</dbReference>
<gene>
    <name evidence="3" type="ORF">EVEC_LOCUS10804</name>
</gene>
<dbReference type="EMBL" id="UXUI01011219">
    <property type="protein sequence ID" value="VDD96053.1"/>
    <property type="molecule type" value="Genomic_DNA"/>
</dbReference>
<protein>
    <submittedName>
        <fullName evidence="5">BPI2 domain-containing protein</fullName>
    </submittedName>
</protein>
<name>A0A0N4VKV8_ENTVE</name>
<dbReference type="Gene3D" id="3.15.10.10">
    <property type="entry name" value="Bactericidal permeability-increasing protein, domain 1"/>
    <property type="match status" value="1"/>
</dbReference>
<dbReference type="AlphaFoldDB" id="A0A0N4VKV8"/>
<dbReference type="SUPFAM" id="SSF55394">
    <property type="entry name" value="Bactericidal permeability-increasing protein, BPI"/>
    <property type="match status" value="2"/>
</dbReference>
<dbReference type="STRING" id="51028.A0A0N4VKV8"/>
<feature type="region of interest" description="Disordered" evidence="1">
    <location>
        <begin position="171"/>
        <end position="248"/>
    </location>
</feature>
<evidence type="ECO:0000259" key="2">
    <source>
        <dbReference type="SMART" id="SM00329"/>
    </source>
</evidence>
<organism evidence="5">
    <name type="scientific">Enterobius vermicularis</name>
    <name type="common">Human pinworm</name>
    <dbReference type="NCBI Taxonomy" id="51028"/>
    <lineage>
        <taxon>Eukaryota</taxon>
        <taxon>Metazoa</taxon>
        <taxon>Ecdysozoa</taxon>
        <taxon>Nematoda</taxon>
        <taxon>Chromadorea</taxon>
        <taxon>Rhabditida</taxon>
        <taxon>Spirurina</taxon>
        <taxon>Oxyuridomorpha</taxon>
        <taxon>Oxyuroidea</taxon>
        <taxon>Oxyuridae</taxon>
        <taxon>Enterobius</taxon>
    </lineage>
</organism>
<dbReference type="InterPro" id="IPR001124">
    <property type="entry name" value="Lipid-bd_serum_glycop_C"/>
</dbReference>